<feature type="region of interest" description="Disordered" evidence="1">
    <location>
        <begin position="1"/>
        <end position="46"/>
    </location>
</feature>
<evidence type="ECO:0000256" key="1">
    <source>
        <dbReference type="SAM" id="MobiDB-lite"/>
    </source>
</evidence>
<dbReference type="PANTHER" id="PTHR13318:SF95">
    <property type="entry name" value="F-BOX PROTEIN YLR352W"/>
    <property type="match status" value="1"/>
</dbReference>
<keyword evidence="4" id="KW-1185">Reference proteome</keyword>
<evidence type="ECO:0000313" key="4">
    <source>
        <dbReference type="Proteomes" id="UP000807469"/>
    </source>
</evidence>
<dbReference type="OrthoDB" id="421226at2759"/>
<feature type="domain" description="DNA repair protein rhp7 treble clef" evidence="2">
    <location>
        <begin position="67"/>
        <end position="104"/>
    </location>
</feature>
<dbReference type="EMBL" id="MU155180">
    <property type="protein sequence ID" value="KAF9481314.1"/>
    <property type="molecule type" value="Genomic_DNA"/>
</dbReference>
<protein>
    <submittedName>
        <fullName evidence="3">RNI-like protein</fullName>
    </submittedName>
</protein>
<proteinExistence type="predicted"/>
<organism evidence="3 4">
    <name type="scientific">Pholiota conissans</name>
    <dbReference type="NCBI Taxonomy" id="109636"/>
    <lineage>
        <taxon>Eukaryota</taxon>
        <taxon>Fungi</taxon>
        <taxon>Dikarya</taxon>
        <taxon>Basidiomycota</taxon>
        <taxon>Agaricomycotina</taxon>
        <taxon>Agaricomycetes</taxon>
        <taxon>Agaricomycetidae</taxon>
        <taxon>Agaricales</taxon>
        <taxon>Agaricineae</taxon>
        <taxon>Strophariaceae</taxon>
        <taxon>Pholiota</taxon>
    </lineage>
</organism>
<evidence type="ECO:0000313" key="3">
    <source>
        <dbReference type="EMBL" id="KAF9481314.1"/>
    </source>
</evidence>
<dbReference type="PANTHER" id="PTHR13318">
    <property type="entry name" value="PARTNER OF PAIRED, ISOFORM B-RELATED"/>
    <property type="match status" value="1"/>
</dbReference>
<evidence type="ECO:0000259" key="2">
    <source>
        <dbReference type="Pfam" id="PF23550"/>
    </source>
</evidence>
<dbReference type="GO" id="GO:0019005">
    <property type="term" value="C:SCF ubiquitin ligase complex"/>
    <property type="evidence" value="ECO:0007669"/>
    <property type="project" value="TreeGrafter"/>
</dbReference>
<dbReference type="AlphaFoldDB" id="A0A9P6D2D3"/>
<dbReference type="Pfam" id="PF23550">
    <property type="entry name" value="zf_Tbcl_Rhp7"/>
    <property type="match status" value="1"/>
</dbReference>
<dbReference type="InterPro" id="IPR056451">
    <property type="entry name" value="Znf_Tbcl_Rhp7"/>
</dbReference>
<dbReference type="Proteomes" id="UP000807469">
    <property type="component" value="Unassembled WGS sequence"/>
</dbReference>
<dbReference type="GO" id="GO:0031146">
    <property type="term" value="P:SCF-dependent proteasomal ubiquitin-dependent protein catabolic process"/>
    <property type="evidence" value="ECO:0007669"/>
    <property type="project" value="TreeGrafter"/>
</dbReference>
<dbReference type="Gene3D" id="3.80.10.10">
    <property type="entry name" value="Ribonuclease Inhibitor"/>
    <property type="match status" value="1"/>
</dbReference>
<dbReference type="InterPro" id="IPR032675">
    <property type="entry name" value="LRR_dom_sf"/>
</dbReference>
<sequence>MEVDEEEKPTPAKKRKLTKAAEAKLKAKEKKKRGKKGSDDEEYNEDDDAYTALSKSMWTNGASKPPVGSFDKCAVCGKQFTVTKYTLAASNGKGFLCHACAKAGGSDPFKKPAVPKKRKAPAERRNITNFEEKRFPSLVSLCIKLITKHINDIEVLGDIGSMNVEAISKAVSKQRGLTPENAHLFYNPANESLTLFDATNLPSPALETLAYHNRSLVSLRLDYCGHLDDAVFKVFSTSLPALKRIELLGPFLVRPPAWQEFFQTHPNLEAFLVTQSPRFDDACIQSLAEHCTGIKELRLKEIGKMNDAFLTEIESLKGCLRHLDLSDPSHSCSEQAMIQLICEVGEGLVYLNVSKHADLTDAFLKDGLLANTTKLESLTLSHLPELTDVGVKEFFDAWAENAPLRFLDMSRNELLGKLALESALKHSGKKLEELNINGLKDVSEEALNMIGRHAVELRRLDAGFCRAVDDFVVQNWLEGKKKNGVPNGGCKAIEEVKVWGCNRVTKSQTVR</sequence>
<comment type="caution">
    <text evidence="3">The sequence shown here is derived from an EMBL/GenBank/DDBJ whole genome shotgun (WGS) entry which is preliminary data.</text>
</comment>
<gene>
    <name evidence="3" type="ORF">BDN70DRAFT_905341</name>
</gene>
<dbReference type="SUPFAM" id="SSF52047">
    <property type="entry name" value="RNI-like"/>
    <property type="match status" value="1"/>
</dbReference>
<name>A0A9P6D2D3_9AGAR</name>
<accession>A0A9P6D2D3</accession>
<reference evidence="3" key="1">
    <citation type="submission" date="2020-11" db="EMBL/GenBank/DDBJ databases">
        <authorList>
            <consortium name="DOE Joint Genome Institute"/>
            <person name="Ahrendt S."/>
            <person name="Riley R."/>
            <person name="Andreopoulos W."/>
            <person name="Labutti K."/>
            <person name="Pangilinan J."/>
            <person name="Ruiz-Duenas F.J."/>
            <person name="Barrasa J.M."/>
            <person name="Sanchez-Garcia M."/>
            <person name="Camarero S."/>
            <person name="Miyauchi S."/>
            <person name="Serrano A."/>
            <person name="Linde D."/>
            <person name="Babiker R."/>
            <person name="Drula E."/>
            <person name="Ayuso-Fernandez I."/>
            <person name="Pacheco R."/>
            <person name="Padilla G."/>
            <person name="Ferreira P."/>
            <person name="Barriuso J."/>
            <person name="Kellner H."/>
            <person name="Castanera R."/>
            <person name="Alfaro M."/>
            <person name="Ramirez L."/>
            <person name="Pisabarro A.G."/>
            <person name="Kuo A."/>
            <person name="Tritt A."/>
            <person name="Lipzen A."/>
            <person name="He G."/>
            <person name="Yan M."/>
            <person name="Ng V."/>
            <person name="Cullen D."/>
            <person name="Martin F."/>
            <person name="Rosso M.-N."/>
            <person name="Henrissat B."/>
            <person name="Hibbett D."/>
            <person name="Martinez A.T."/>
            <person name="Grigoriev I.V."/>
        </authorList>
    </citation>
    <scope>NUCLEOTIDE SEQUENCE</scope>
    <source>
        <strain evidence="3">CIRM-BRFM 674</strain>
    </source>
</reference>